<gene>
    <name evidence="1" type="ORF">H8R25_12050</name>
</gene>
<proteinExistence type="predicted"/>
<dbReference type="EMBL" id="JACRUL010000030">
    <property type="protein sequence ID" value="MBC5845169.1"/>
    <property type="molecule type" value="Genomic_DNA"/>
</dbReference>
<evidence type="ECO:0000313" key="2">
    <source>
        <dbReference type="Proteomes" id="UP000641454"/>
    </source>
</evidence>
<sequence>MKKTLFFMLTILFISCKNDTKEAAPKEENTNQVTIAISSKNLDSYLKFDPELVEYDITGLDKAEKFTSTALSFPLKENDFDYAKSTDFDYFTAKSFEIAAHTFKIILFNTYGENDGKILNIQLNSYKDEKLIDALLLDCRFTFETEYYRNFKIDGNTIEIKKISVDKLDFNDNGDIIGNKKVNDTLTEVVKYQINDKGLFIKKQ</sequence>
<dbReference type="AlphaFoldDB" id="A0A923N0P9"/>
<protein>
    <recommendedName>
        <fullName evidence="3">Lipoprotein</fullName>
    </recommendedName>
</protein>
<accession>A0A923N0P9</accession>
<dbReference type="Proteomes" id="UP000641454">
    <property type="component" value="Unassembled WGS sequence"/>
</dbReference>
<keyword evidence="2" id="KW-1185">Reference proteome</keyword>
<dbReference type="PROSITE" id="PS51257">
    <property type="entry name" value="PROKAR_LIPOPROTEIN"/>
    <property type="match status" value="1"/>
</dbReference>
<comment type="caution">
    <text evidence="1">The sequence shown here is derived from an EMBL/GenBank/DDBJ whole genome shotgun (WGS) entry which is preliminary data.</text>
</comment>
<name>A0A923N0P9_9FLAO</name>
<evidence type="ECO:0000313" key="1">
    <source>
        <dbReference type="EMBL" id="MBC5845169.1"/>
    </source>
</evidence>
<organism evidence="1 2">
    <name type="scientific">Flavobacterium muglaense</name>
    <dbReference type="NCBI Taxonomy" id="2764716"/>
    <lineage>
        <taxon>Bacteria</taxon>
        <taxon>Pseudomonadati</taxon>
        <taxon>Bacteroidota</taxon>
        <taxon>Flavobacteriia</taxon>
        <taxon>Flavobacteriales</taxon>
        <taxon>Flavobacteriaceae</taxon>
        <taxon>Flavobacterium</taxon>
    </lineage>
</organism>
<reference evidence="1 2" key="1">
    <citation type="submission" date="2020-08" db="EMBL/GenBank/DDBJ databases">
        <title>Description of novel Flavobacterium F-392 isolate.</title>
        <authorList>
            <person name="Saticioglu I.B."/>
            <person name="Duman M."/>
            <person name="Altun S."/>
        </authorList>
    </citation>
    <scope>NUCLEOTIDE SEQUENCE [LARGE SCALE GENOMIC DNA]</scope>
    <source>
        <strain evidence="1 2">F-392</strain>
    </source>
</reference>
<evidence type="ECO:0008006" key="3">
    <source>
        <dbReference type="Google" id="ProtNLM"/>
    </source>
</evidence>
<dbReference type="RefSeq" id="WP_187019392.1">
    <property type="nucleotide sequence ID" value="NZ_JACRUK010000030.1"/>
</dbReference>